<feature type="transmembrane region" description="Helical" evidence="11">
    <location>
        <begin position="53"/>
        <end position="75"/>
    </location>
</feature>
<evidence type="ECO:0000256" key="11">
    <source>
        <dbReference type="SAM" id="Phobius"/>
    </source>
</evidence>
<dbReference type="Gene3D" id="1.10.287.70">
    <property type="match status" value="1"/>
</dbReference>
<keyword evidence="2" id="KW-0813">Transport</keyword>
<dbReference type="Pfam" id="PF00520">
    <property type="entry name" value="Ion_trans"/>
    <property type="match status" value="1"/>
</dbReference>
<dbReference type="EMBL" id="JBHTJS010000048">
    <property type="protein sequence ID" value="MFD1009008.1"/>
    <property type="molecule type" value="Genomic_DNA"/>
</dbReference>
<evidence type="ECO:0000259" key="12">
    <source>
        <dbReference type="Pfam" id="PF00520"/>
    </source>
</evidence>
<evidence type="ECO:0000256" key="9">
    <source>
        <dbReference type="ARBA" id="ARBA00023136"/>
    </source>
</evidence>
<dbReference type="SUPFAM" id="SSF81324">
    <property type="entry name" value="Voltage-gated potassium channels"/>
    <property type="match status" value="1"/>
</dbReference>
<evidence type="ECO:0000256" key="2">
    <source>
        <dbReference type="ARBA" id="ARBA00022448"/>
    </source>
</evidence>
<dbReference type="Proteomes" id="UP001597048">
    <property type="component" value="Unassembled WGS sequence"/>
</dbReference>
<evidence type="ECO:0000256" key="7">
    <source>
        <dbReference type="ARBA" id="ARBA00022989"/>
    </source>
</evidence>
<evidence type="ECO:0000256" key="3">
    <source>
        <dbReference type="ARBA" id="ARBA00022538"/>
    </source>
</evidence>
<evidence type="ECO:0000256" key="1">
    <source>
        <dbReference type="ARBA" id="ARBA00004141"/>
    </source>
</evidence>
<reference evidence="14" key="1">
    <citation type="journal article" date="2019" name="Int. J. Syst. Evol. Microbiol.">
        <title>The Global Catalogue of Microorganisms (GCM) 10K type strain sequencing project: providing services to taxonomists for standard genome sequencing and annotation.</title>
        <authorList>
            <consortium name="The Broad Institute Genomics Platform"/>
            <consortium name="The Broad Institute Genome Sequencing Center for Infectious Disease"/>
            <person name="Wu L."/>
            <person name="Ma J."/>
        </authorList>
    </citation>
    <scope>NUCLEOTIDE SEQUENCE [LARGE SCALE GENOMIC DNA]</scope>
    <source>
        <strain evidence="14">CCUG 60525</strain>
    </source>
</reference>
<keyword evidence="9 11" id="KW-0472">Membrane</keyword>
<sequence length="284" mass="31791">MQWPSKDVLYTVIFGTETPAGRRFDLALIVAILLSIVVLFLDSMSSARAHIGGTLYVLEWTFTLLFTLEYGVRVYCAHNRLAYIRSFYGIIDVLAVMPTYLSVFIPGLSFLLMVRLLRVLRIFRILKLFRYANEANVLLRSLNHSRRKIMVFFSSLFILVTLFGSLLYVVEGPENGFTSIPLSIYWAIVTITTVGFGDITPQTPLGQGIAAVTMLMGYAIIAVPTGILSAELGREMRREYDMRHCPLCDKTGHDKDASYCKYCGGEMEPKQDPEAAAAVAAEKD</sequence>
<feature type="transmembrane region" description="Helical" evidence="11">
    <location>
        <begin position="209"/>
        <end position="230"/>
    </location>
</feature>
<feature type="domain" description="Ion transport" evidence="12">
    <location>
        <begin position="23"/>
        <end position="235"/>
    </location>
</feature>
<keyword evidence="14" id="KW-1185">Reference proteome</keyword>
<feature type="transmembrane region" description="Helical" evidence="11">
    <location>
        <begin position="20"/>
        <end position="41"/>
    </location>
</feature>
<name>A0ABW3KL13_9GAMM</name>
<dbReference type="InterPro" id="IPR028325">
    <property type="entry name" value="VG_K_chnl"/>
</dbReference>
<evidence type="ECO:0000313" key="13">
    <source>
        <dbReference type="EMBL" id="MFD1009008.1"/>
    </source>
</evidence>
<organism evidence="13 14">
    <name type="scientific">Oceanisphaera ostreae</name>
    <dbReference type="NCBI Taxonomy" id="914151"/>
    <lineage>
        <taxon>Bacteria</taxon>
        <taxon>Pseudomonadati</taxon>
        <taxon>Pseudomonadota</taxon>
        <taxon>Gammaproteobacteria</taxon>
        <taxon>Aeromonadales</taxon>
        <taxon>Aeromonadaceae</taxon>
        <taxon>Oceanisphaera</taxon>
    </lineage>
</organism>
<feature type="transmembrane region" description="Helical" evidence="11">
    <location>
        <begin position="149"/>
        <end position="170"/>
    </location>
</feature>
<comment type="caution">
    <text evidence="13">The sequence shown here is derived from an EMBL/GenBank/DDBJ whole genome shotgun (WGS) entry which is preliminary data.</text>
</comment>
<dbReference type="PRINTS" id="PR00169">
    <property type="entry name" value="KCHANNEL"/>
</dbReference>
<keyword evidence="3" id="KW-0633">Potassium transport</keyword>
<keyword evidence="10" id="KW-0407">Ion channel</keyword>
<evidence type="ECO:0000256" key="6">
    <source>
        <dbReference type="ARBA" id="ARBA00022958"/>
    </source>
</evidence>
<comment type="subcellular location">
    <subcellularLocation>
        <location evidence="1">Membrane</location>
        <topology evidence="1">Multi-pass membrane protein</topology>
    </subcellularLocation>
</comment>
<dbReference type="PANTHER" id="PTHR11537:SF254">
    <property type="entry name" value="POTASSIUM VOLTAGE-GATED CHANNEL PROTEIN SHAB"/>
    <property type="match status" value="1"/>
</dbReference>
<protein>
    <submittedName>
        <fullName evidence="13">Ion transporter</fullName>
    </submittedName>
</protein>
<keyword evidence="8" id="KW-0406">Ion transport</keyword>
<accession>A0ABW3KL13</accession>
<evidence type="ECO:0000256" key="8">
    <source>
        <dbReference type="ARBA" id="ARBA00023065"/>
    </source>
</evidence>
<dbReference type="InterPro" id="IPR005821">
    <property type="entry name" value="Ion_trans_dom"/>
</dbReference>
<keyword evidence="6" id="KW-0630">Potassium</keyword>
<keyword evidence="4 11" id="KW-0812">Transmembrane</keyword>
<dbReference type="PANTHER" id="PTHR11537">
    <property type="entry name" value="VOLTAGE-GATED POTASSIUM CHANNEL"/>
    <property type="match status" value="1"/>
</dbReference>
<keyword evidence="5" id="KW-0631">Potassium channel</keyword>
<feature type="transmembrane region" description="Helical" evidence="11">
    <location>
        <begin position="87"/>
        <end position="114"/>
    </location>
</feature>
<proteinExistence type="predicted"/>
<evidence type="ECO:0000256" key="5">
    <source>
        <dbReference type="ARBA" id="ARBA00022826"/>
    </source>
</evidence>
<dbReference type="RefSeq" id="WP_379558988.1">
    <property type="nucleotide sequence ID" value="NZ_JBHTJS010000048.1"/>
</dbReference>
<gene>
    <name evidence="13" type="ORF">ACFQ1C_12685</name>
</gene>
<evidence type="ECO:0000256" key="4">
    <source>
        <dbReference type="ARBA" id="ARBA00022692"/>
    </source>
</evidence>
<evidence type="ECO:0000256" key="10">
    <source>
        <dbReference type="ARBA" id="ARBA00023303"/>
    </source>
</evidence>
<keyword evidence="7 11" id="KW-1133">Transmembrane helix</keyword>
<evidence type="ECO:0000313" key="14">
    <source>
        <dbReference type="Proteomes" id="UP001597048"/>
    </source>
</evidence>